<evidence type="ECO:0000313" key="8">
    <source>
        <dbReference type="RefSeq" id="XP_008225757.1"/>
    </source>
</evidence>
<dbReference type="PANTHER" id="PTHR31989">
    <property type="entry name" value="NAC DOMAIN-CONTAINING PROTEIN 82-RELATED"/>
    <property type="match status" value="1"/>
</dbReference>
<organism evidence="7 8">
    <name type="scientific">Prunus mume</name>
    <name type="common">Japanese apricot</name>
    <name type="synonym">Armeniaca mume</name>
    <dbReference type="NCBI Taxonomy" id="102107"/>
    <lineage>
        <taxon>Eukaryota</taxon>
        <taxon>Viridiplantae</taxon>
        <taxon>Streptophyta</taxon>
        <taxon>Embryophyta</taxon>
        <taxon>Tracheophyta</taxon>
        <taxon>Spermatophyta</taxon>
        <taxon>Magnoliopsida</taxon>
        <taxon>eudicotyledons</taxon>
        <taxon>Gunneridae</taxon>
        <taxon>Pentapetalae</taxon>
        <taxon>rosids</taxon>
        <taxon>fabids</taxon>
        <taxon>Rosales</taxon>
        <taxon>Rosaceae</taxon>
        <taxon>Amygdaloideae</taxon>
        <taxon>Amygdaleae</taxon>
        <taxon>Prunus</taxon>
    </lineage>
</organism>
<comment type="subcellular location">
    <subcellularLocation>
        <location evidence="1">Nucleus</location>
    </subcellularLocation>
</comment>
<dbReference type="SUPFAM" id="SSF101941">
    <property type="entry name" value="NAC domain"/>
    <property type="match status" value="1"/>
</dbReference>
<evidence type="ECO:0000256" key="3">
    <source>
        <dbReference type="ARBA" id="ARBA00023125"/>
    </source>
</evidence>
<evidence type="ECO:0000256" key="5">
    <source>
        <dbReference type="ARBA" id="ARBA00023242"/>
    </source>
</evidence>
<dbReference type="Gene3D" id="2.170.150.80">
    <property type="entry name" value="NAC domain"/>
    <property type="match status" value="1"/>
</dbReference>
<evidence type="ECO:0000256" key="1">
    <source>
        <dbReference type="ARBA" id="ARBA00004123"/>
    </source>
</evidence>
<sequence>MANSRHVSLAFRFQPTDQEIIRSILYKMVVEREPLNPSYKGIVHDEDLFGTKEPWKIWEDYGGDQLYDQDLYFLCQLKRLNFSRSRTHRKVGCEGSWRGVVSKLVYDGNANPIGRIRKLRYKNPKSEHHGGWYLDEYSLFVGDDGHDQTTPGINFVICRLRKNHRSGRIRAGVDKKTNKAPQQIHENESKRKSMNVIINIDDEEVPHGCSKNARTRESFRKRGSFFSPEFLSFPTALF</sequence>
<feature type="domain" description="NAC" evidence="6">
    <location>
        <begin position="7"/>
        <end position="163"/>
    </location>
</feature>
<dbReference type="GeneID" id="103325369"/>
<keyword evidence="7" id="KW-1185">Reference proteome</keyword>
<dbReference type="InterPro" id="IPR036093">
    <property type="entry name" value="NAC_dom_sf"/>
</dbReference>
<dbReference type="Pfam" id="PF02365">
    <property type="entry name" value="NAM"/>
    <property type="match status" value="1"/>
</dbReference>
<dbReference type="Proteomes" id="UP000694861">
    <property type="component" value="Linkage group LG1"/>
</dbReference>
<reference evidence="7" key="1">
    <citation type="journal article" date="2012" name="Nat. Commun.">
        <title>The genome of Prunus mume.</title>
        <authorList>
            <person name="Zhang Q."/>
            <person name="Chen W."/>
            <person name="Sun L."/>
            <person name="Zhao F."/>
            <person name="Huang B."/>
            <person name="Yang W."/>
            <person name="Tao Y."/>
            <person name="Wang J."/>
            <person name="Yuan Z."/>
            <person name="Fan G."/>
            <person name="Xing Z."/>
            <person name="Han C."/>
            <person name="Pan H."/>
            <person name="Zhong X."/>
            <person name="Shi W."/>
            <person name="Liang X."/>
            <person name="Du D."/>
            <person name="Sun F."/>
            <person name="Xu Z."/>
            <person name="Hao R."/>
            <person name="Lv T."/>
            <person name="Lv Y."/>
            <person name="Zheng Z."/>
            <person name="Sun M."/>
            <person name="Luo L."/>
            <person name="Cai M."/>
            <person name="Gao Y."/>
            <person name="Wang J."/>
            <person name="Yin Y."/>
            <person name="Xu X."/>
            <person name="Cheng T."/>
            <person name="Wang J."/>
        </authorList>
    </citation>
    <scope>NUCLEOTIDE SEQUENCE [LARGE SCALE GENOMIC DNA]</scope>
</reference>
<proteinExistence type="predicted"/>
<keyword evidence="4" id="KW-0804">Transcription</keyword>
<gene>
    <name evidence="8" type="primary">LOC103325369</name>
</gene>
<reference evidence="8" key="2">
    <citation type="submission" date="2025-08" db="UniProtKB">
        <authorList>
            <consortium name="RefSeq"/>
        </authorList>
    </citation>
    <scope>IDENTIFICATION</scope>
</reference>
<evidence type="ECO:0000259" key="6">
    <source>
        <dbReference type="PROSITE" id="PS51005"/>
    </source>
</evidence>
<dbReference type="InterPro" id="IPR003441">
    <property type="entry name" value="NAC-dom"/>
</dbReference>
<keyword evidence="2" id="KW-0805">Transcription regulation</keyword>
<accession>A0ABM0NJL8</accession>
<dbReference type="PROSITE" id="PS51005">
    <property type="entry name" value="NAC"/>
    <property type="match status" value="1"/>
</dbReference>
<dbReference type="RefSeq" id="XP_008225757.1">
    <property type="nucleotide sequence ID" value="XM_008227535.1"/>
</dbReference>
<name>A0ABM0NJL8_PRUMU</name>
<evidence type="ECO:0000313" key="7">
    <source>
        <dbReference type="Proteomes" id="UP000694861"/>
    </source>
</evidence>
<evidence type="ECO:0000256" key="2">
    <source>
        <dbReference type="ARBA" id="ARBA00023015"/>
    </source>
</evidence>
<keyword evidence="5" id="KW-0539">Nucleus</keyword>
<protein>
    <submittedName>
        <fullName evidence="8">Uncharacterized protein LOC103325369</fullName>
    </submittedName>
</protein>
<keyword evidence="3" id="KW-0238">DNA-binding</keyword>
<evidence type="ECO:0000256" key="4">
    <source>
        <dbReference type="ARBA" id="ARBA00023163"/>
    </source>
</evidence>